<dbReference type="Proteomes" id="UP000196027">
    <property type="component" value="Chromosome"/>
</dbReference>
<dbReference type="KEGG" id="ome:OLMES_0068"/>
<dbReference type="EMBL" id="CP021425">
    <property type="protein sequence ID" value="ARU54177.1"/>
    <property type="molecule type" value="Genomic_DNA"/>
</dbReference>
<proteinExistence type="predicted"/>
<sequence length="238" mass="26049">MNLAISTLIEWGIPLICILLALLSISYGLQQFRRATVIASQQHTSDANRRSPSLIPSTLLILSTLSWLGLATAFNSWTAQNQHPTIVPVLTASDLNQLPATSAGEPMFISHAPRVIDPAPASDIAKTANFAEELTESMQNIDLRKLRRHVYQLLYGSQQFLEGAPIVAINLLHDQHRETIKYLGDEKPGLLTIIHQDGRNAGVVVYVPQIVGDQLLYTSISSASAMNRATPSYSSNPK</sequence>
<dbReference type="AlphaFoldDB" id="A0A1Y0I145"/>
<keyword evidence="1" id="KW-0812">Transmembrane</keyword>
<feature type="transmembrane region" description="Helical" evidence="1">
    <location>
        <begin position="12"/>
        <end position="32"/>
    </location>
</feature>
<organism evidence="2 3">
    <name type="scientific">Oleiphilus messinensis</name>
    <dbReference type="NCBI Taxonomy" id="141451"/>
    <lineage>
        <taxon>Bacteria</taxon>
        <taxon>Pseudomonadati</taxon>
        <taxon>Pseudomonadota</taxon>
        <taxon>Gammaproteobacteria</taxon>
        <taxon>Oceanospirillales</taxon>
        <taxon>Oleiphilaceae</taxon>
        <taxon>Oleiphilus</taxon>
    </lineage>
</organism>
<protein>
    <submittedName>
        <fullName evidence="2">Uncharacterized protein</fullName>
    </submittedName>
</protein>
<keyword evidence="1" id="KW-1133">Transmembrane helix</keyword>
<evidence type="ECO:0000313" key="2">
    <source>
        <dbReference type="EMBL" id="ARU54177.1"/>
    </source>
</evidence>
<accession>A0A1Y0I145</accession>
<name>A0A1Y0I145_9GAMM</name>
<evidence type="ECO:0000313" key="3">
    <source>
        <dbReference type="Proteomes" id="UP000196027"/>
    </source>
</evidence>
<dbReference type="OrthoDB" id="9886917at2"/>
<evidence type="ECO:0000256" key="1">
    <source>
        <dbReference type="SAM" id="Phobius"/>
    </source>
</evidence>
<keyword evidence="3" id="KW-1185">Reference proteome</keyword>
<gene>
    <name evidence="2" type="ORF">OLMES_0068</name>
</gene>
<dbReference type="RefSeq" id="WP_087459407.1">
    <property type="nucleotide sequence ID" value="NZ_CP021425.1"/>
</dbReference>
<reference evidence="2 3" key="1">
    <citation type="submission" date="2017-05" db="EMBL/GenBank/DDBJ databases">
        <title>Genomic insights into alkan degradation activity of Oleiphilus messinensis.</title>
        <authorList>
            <person name="Kozyavkin S.A."/>
            <person name="Slesarev A.I."/>
            <person name="Golyshin P.N."/>
            <person name="Korzhenkov A."/>
            <person name="Golyshina O.N."/>
            <person name="Toshchakov S.V."/>
        </authorList>
    </citation>
    <scope>NUCLEOTIDE SEQUENCE [LARGE SCALE GENOMIC DNA]</scope>
    <source>
        <strain evidence="2 3">ME102</strain>
    </source>
</reference>
<keyword evidence="1" id="KW-0472">Membrane</keyword>